<dbReference type="GO" id="GO:0009653">
    <property type="term" value="P:anatomical structure morphogenesis"/>
    <property type="evidence" value="ECO:0007669"/>
    <property type="project" value="UniProtKB-ARBA"/>
</dbReference>
<proteinExistence type="predicted"/>
<evidence type="ECO:0000259" key="15">
    <source>
        <dbReference type="PROSITE" id="PS50055"/>
    </source>
</evidence>
<evidence type="ECO:0000313" key="17">
    <source>
        <dbReference type="EMBL" id="PBC31506.1"/>
    </source>
</evidence>
<evidence type="ECO:0000256" key="10">
    <source>
        <dbReference type="ARBA" id="ARBA00023329"/>
    </source>
</evidence>
<keyword evidence="3 13" id="KW-0812">Transmembrane</keyword>
<organism evidence="17 18">
    <name type="scientific">Apis cerana cerana</name>
    <name type="common">Oriental honeybee</name>
    <dbReference type="NCBI Taxonomy" id="94128"/>
    <lineage>
        <taxon>Eukaryota</taxon>
        <taxon>Metazoa</taxon>
        <taxon>Ecdysozoa</taxon>
        <taxon>Arthropoda</taxon>
        <taxon>Hexapoda</taxon>
        <taxon>Insecta</taxon>
        <taxon>Pterygota</taxon>
        <taxon>Neoptera</taxon>
        <taxon>Endopterygota</taxon>
        <taxon>Hymenoptera</taxon>
        <taxon>Apocrita</taxon>
        <taxon>Aculeata</taxon>
        <taxon>Apoidea</taxon>
        <taxon>Anthophila</taxon>
        <taxon>Apidae</taxon>
        <taxon>Apis</taxon>
    </lineage>
</organism>
<dbReference type="InterPro" id="IPR003595">
    <property type="entry name" value="Tyr_Pase_cat"/>
</dbReference>
<dbReference type="InterPro" id="IPR021613">
    <property type="entry name" value="Receptor_IA-2_dom"/>
</dbReference>
<feature type="region of interest" description="Disordered" evidence="12">
    <location>
        <begin position="684"/>
        <end position="728"/>
    </location>
</feature>
<feature type="transmembrane region" description="Helical" evidence="13">
    <location>
        <begin position="629"/>
        <end position="652"/>
    </location>
</feature>
<dbReference type="AlphaFoldDB" id="A0A2A3EJZ0"/>
<dbReference type="FunFam" id="3.90.190.10:FF:000017">
    <property type="entry name" value="receptor-type tyrosine-protein phosphatase-like N isoform X2"/>
    <property type="match status" value="1"/>
</dbReference>
<keyword evidence="9" id="KW-0325">Glycoprotein</keyword>
<evidence type="ECO:0000256" key="9">
    <source>
        <dbReference type="ARBA" id="ARBA00023180"/>
    </source>
</evidence>
<feature type="domain" description="Tyrosine-protein phosphatase" evidence="15">
    <location>
        <begin position="751"/>
        <end position="1011"/>
    </location>
</feature>
<dbReference type="SUPFAM" id="SSF52799">
    <property type="entry name" value="(Phosphotyrosine protein) phosphatases II"/>
    <property type="match status" value="1"/>
</dbReference>
<dbReference type="GO" id="GO:0048666">
    <property type="term" value="P:neuron development"/>
    <property type="evidence" value="ECO:0007669"/>
    <property type="project" value="UniProtKB-ARBA"/>
</dbReference>
<evidence type="ECO:0000256" key="6">
    <source>
        <dbReference type="ARBA" id="ARBA00023018"/>
    </source>
</evidence>
<evidence type="ECO:0000256" key="12">
    <source>
        <dbReference type="SAM" id="MobiDB-lite"/>
    </source>
</evidence>
<evidence type="ECO:0000259" key="16">
    <source>
        <dbReference type="PROSITE" id="PS50056"/>
    </source>
</evidence>
<evidence type="ECO:0000256" key="3">
    <source>
        <dbReference type="ARBA" id="ARBA00022692"/>
    </source>
</evidence>
<dbReference type="Proteomes" id="UP000242457">
    <property type="component" value="Unassembled WGS sequence"/>
</dbReference>
<dbReference type="GO" id="GO:0004725">
    <property type="term" value="F:protein tyrosine phosphatase activity"/>
    <property type="evidence" value="ECO:0007669"/>
    <property type="project" value="InterPro"/>
</dbReference>
<comment type="subcellular location">
    <subcellularLocation>
        <location evidence="1">Cytoplasmic vesicle</location>
        <location evidence="1">Secretory vesicle membrane</location>
        <topology evidence="1">Single-pass type I membrane protein</topology>
    </subcellularLocation>
    <subcellularLocation>
        <location evidence="11">Synapse</location>
    </subcellularLocation>
</comment>
<name>A0A2A3EJZ0_APICC</name>
<evidence type="ECO:0000313" key="18">
    <source>
        <dbReference type="Proteomes" id="UP000242457"/>
    </source>
</evidence>
<dbReference type="InterPro" id="IPR000242">
    <property type="entry name" value="PTP_cat"/>
</dbReference>
<keyword evidence="18" id="KW-1185">Reference proteome</keyword>
<feature type="compositionally biased region" description="Polar residues" evidence="12">
    <location>
        <begin position="697"/>
        <end position="728"/>
    </location>
</feature>
<evidence type="ECO:0000256" key="13">
    <source>
        <dbReference type="SAM" id="Phobius"/>
    </source>
</evidence>
<dbReference type="InterPro" id="IPR038112">
    <property type="entry name" value="Receptor_IA-2_ectodomain_sf"/>
</dbReference>
<evidence type="ECO:0000256" key="11">
    <source>
        <dbReference type="ARBA" id="ARBA00034103"/>
    </source>
</evidence>
<dbReference type="GO" id="GO:0030658">
    <property type="term" value="C:transport vesicle membrane"/>
    <property type="evidence" value="ECO:0007669"/>
    <property type="project" value="UniProtKB-SubCell"/>
</dbReference>
<dbReference type="InterPro" id="IPR033522">
    <property type="entry name" value="IA-2/IA-2_beta"/>
</dbReference>
<dbReference type="PROSITE" id="PS50056">
    <property type="entry name" value="TYR_PHOSPHATASE_2"/>
    <property type="match status" value="1"/>
</dbReference>
<keyword evidence="6" id="KW-0770">Synapse</keyword>
<dbReference type="SMART" id="SM00194">
    <property type="entry name" value="PTPc"/>
    <property type="match status" value="1"/>
</dbReference>
<dbReference type="PRINTS" id="PR00700">
    <property type="entry name" value="PRTYPHPHTASE"/>
</dbReference>
<feature type="domain" description="Tyrosine specific protein phosphatases" evidence="16">
    <location>
        <begin position="930"/>
        <end position="1002"/>
    </location>
</feature>
<keyword evidence="4 14" id="KW-0732">Signal</keyword>
<dbReference type="Pfam" id="PF11548">
    <property type="entry name" value="Receptor_IA-2"/>
    <property type="match status" value="1"/>
</dbReference>
<dbReference type="GO" id="GO:0045202">
    <property type="term" value="C:synapse"/>
    <property type="evidence" value="ECO:0007669"/>
    <property type="project" value="UniProtKB-SubCell"/>
</dbReference>
<gene>
    <name evidence="17" type="ORF">APICC_07122</name>
</gene>
<keyword evidence="5 13" id="KW-1133">Transmembrane helix</keyword>
<evidence type="ECO:0000256" key="7">
    <source>
        <dbReference type="ARBA" id="ARBA00023136"/>
    </source>
</evidence>
<dbReference type="GO" id="GO:0051046">
    <property type="term" value="P:regulation of secretion"/>
    <property type="evidence" value="ECO:0007669"/>
    <property type="project" value="TreeGrafter"/>
</dbReference>
<evidence type="ECO:0000256" key="1">
    <source>
        <dbReference type="ARBA" id="ARBA00004212"/>
    </source>
</evidence>
<feature type="signal peptide" evidence="14">
    <location>
        <begin position="1"/>
        <end position="33"/>
    </location>
</feature>
<dbReference type="EMBL" id="KZ288232">
    <property type="protein sequence ID" value="PBC31506.1"/>
    <property type="molecule type" value="Genomic_DNA"/>
</dbReference>
<dbReference type="GO" id="GO:0030141">
    <property type="term" value="C:secretory granule"/>
    <property type="evidence" value="ECO:0007669"/>
    <property type="project" value="InterPro"/>
</dbReference>
<sequence>MHIEKRTFMGRKRWWRGGPELLVLFILHHIILGDGDVGCLFSKSLCDSRTETCYNDLAFGRCLPLYSDLNEENYYHNNTCITIVIILVISNYILAILHNLECYKKYDFDVNELKLLRLQLERLEIDGYKWSHPYTQCIMQMSLYNLHHGENYDLRLCQHLKQRTRFENKNEIDQAKIPTIAIVKFTPNNDKFNSQFANELYYPPGTRDQYFRDYNNEFSQSPYKEQLKETDTQVYNSRYNPKFYNEYDSLINEENYEENDENNSPKRLVTFDRFDERLYRTRRQPYNLRDYDDNAMKSFKNALEKEELKKKLSDNKNSNSMDSLTADKLEFLANDKSDDYFDKKSNEDGDIDVEYEKTFSRKYKPRKFAELPNKDESLLENVKRYGNFKDNYDSDDYDDVNDVGELSQKDSTSIKNGIYTEGGLVQSIGDKSNIGNDENTYDNLFENDLSELLWRRGLSGFKRRERLDVKKPGPPFSTNNYAFKTPSPISKFLLNNVLLTPKKEIESVQQANNSKSYNNIDLDHVYIEFQQPFHAWIEAKHVVQEVEKLLGLKFDSLKDIRVGRTEVTFKVEKNNQNYSATDVVNKIDDIRGKLKDTLEVDVIRAGIGDKKKLPATLEVSRKSEMNSTMLGILLASGFGAASVAAIITLMIARRHAKFRAKLAGLATPDPEASKDYQDLCRARMHAKQTTDKPESPRITSLSRENESNNLPSNRSSTSSWGEEPTLSNMDISTGQMVLNYMEDHLKNKDRLDQEWAALCAYEVDPSSTEIAQNEVNAKCNRPGAAIPYDHSRVILNDLANTNNSDYINASTITDHDPRNPAYIATQGPLPETTADFWQLVWEQGSVVIVMLTRLTEEGIAMCHRYWPEEGSELYHIYEVHLVSEHFWCDDYLVRSFYLKNLRTGETRTVTQFHFLSWPENGIPHSIKALLEFRRKINKSYKGRSCPIVVHCSDGAGRTGTYCLIDMVLNRMMKGAKEIDIAATLEHIRDQRPNMVATKQQFKFVLMAVAEEVHAILKALPVPLTEKSPLPENNSLTKQHQKIYYTSRLTTAYLNNQVQVYGLERLSYATDGILNID</sequence>
<accession>A0A2A3EJZ0</accession>
<dbReference type="InterPro" id="IPR016130">
    <property type="entry name" value="Tyr_Pase_AS"/>
</dbReference>
<evidence type="ECO:0000256" key="5">
    <source>
        <dbReference type="ARBA" id="ARBA00022989"/>
    </source>
</evidence>
<keyword evidence="10" id="KW-0968">Cytoplasmic vesicle</keyword>
<dbReference type="Pfam" id="PF00102">
    <property type="entry name" value="Y_phosphatase"/>
    <property type="match status" value="1"/>
</dbReference>
<dbReference type="Gene3D" id="3.30.70.2470">
    <property type="entry name" value="Protein-tyrosine phosphatase receptor IA-2 ectodomain"/>
    <property type="match status" value="1"/>
</dbReference>
<evidence type="ECO:0000256" key="14">
    <source>
        <dbReference type="SAM" id="SignalP"/>
    </source>
</evidence>
<dbReference type="STRING" id="94128.A0A2A3EJZ0"/>
<keyword evidence="7 13" id="KW-0472">Membrane</keyword>
<dbReference type="PANTHER" id="PTHR46106:SF4">
    <property type="entry name" value="IA-2 PROTEIN TYROSINE PHOSPHATASE, ISOFORM C"/>
    <property type="match status" value="1"/>
</dbReference>
<dbReference type="PROSITE" id="PS50055">
    <property type="entry name" value="TYR_PHOSPHATASE_PTP"/>
    <property type="match status" value="1"/>
</dbReference>
<dbReference type="InterPro" id="IPR029021">
    <property type="entry name" value="Prot-tyrosine_phosphatase-like"/>
</dbReference>
<reference evidence="17 18" key="1">
    <citation type="submission" date="2014-07" db="EMBL/GenBank/DDBJ databases">
        <title>Genomic and transcriptomic analysis on Apis cerana provide comprehensive insights into honey bee biology.</title>
        <authorList>
            <person name="Diao Q."/>
            <person name="Sun L."/>
            <person name="Zheng H."/>
            <person name="Zheng H."/>
            <person name="Xu S."/>
            <person name="Wang S."/>
            <person name="Zeng Z."/>
            <person name="Hu F."/>
            <person name="Su S."/>
            <person name="Wu J."/>
        </authorList>
    </citation>
    <scope>NUCLEOTIDE SEQUENCE [LARGE SCALE GENOMIC DNA]</scope>
    <source>
        <tissue evidence="17">Pupae without intestine</tissue>
    </source>
</reference>
<dbReference type="PROSITE" id="PS00383">
    <property type="entry name" value="TYR_PHOSPHATASE_1"/>
    <property type="match status" value="1"/>
</dbReference>
<evidence type="ECO:0000256" key="2">
    <source>
        <dbReference type="ARBA" id="ARBA00022553"/>
    </source>
</evidence>
<protein>
    <submittedName>
        <fullName evidence="17">Receptor-type tyrosine-protein phosphatase N2</fullName>
    </submittedName>
</protein>
<keyword evidence="8 17" id="KW-0675">Receptor</keyword>
<feature type="chain" id="PRO_5012720084" evidence="14">
    <location>
        <begin position="34"/>
        <end position="1076"/>
    </location>
</feature>
<dbReference type="PANTHER" id="PTHR46106">
    <property type="entry name" value="IA-2 PROTEIN TYROSINE PHOSPHATASE, ISOFORM C"/>
    <property type="match status" value="1"/>
</dbReference>
<dbReference type="SMART" id="SM00404">
    <property type="entry name" value="PTPc_motif"/>
    <property type="match status" value="1"/>
</dbReference>
<evidence type="ECO:0000256" key="4">
    <source>
        <dbReference type="ARBA" id="ARBA00022729"/>
    </source>
</evidence>
<dbReference type="InterPro" id="IPR000387">
    <property type="entry name" value="Tyr_Pase_dom"/>
</dbReference>
<evidence type="ECO:0000256" key="8">
    <source>
        <dbReference type="ARBA" id="ARBA00023170"/>
    </source>
</evidence>
<dbReference type="Gene3D" id="3.90.190.10">
    <property type="entry name" value="Protein tyrosine phosphatase superfamily"/>
    <property type="match status" value="1"/>
</dbReference>
<dbReference type="OrthoDB" id="9880441at2759"/>
<keyword evidence="2" id="KW-0597">Phosphoprotein</keyword>